<keyword evidence="3" id="KW-1185">Reference proteome</keyword>
<name>A0ABV7X1Q2_9HYPH</name>
<organism evidence="2 3">
    <name type="scientific">Devosia honganensis</name>
    <dbReference type="NCBI Taxonomy" id="1610527"/>
    <lineage>
        <taxon>Bacteria</taxon>
        <taxon>Pseudomonadati</taxon>
        <taxon>Pseudomonadota</taxon>
        <taxon>Alphaproteobacteria</taxon>
        <taxon>Hyphomicrobiales</taxon>
        <taxon>Devosiaceae</taxon>
        <taxon>Devosia</taxon>
    </lineage>
</organism>
<reference evidence="3" key="1">
    <citation type="journal article" date="2019" name="Int. J. Syst. Evol. Microbiol.">
        <title>The Global Catalogue of Microorganisms (GCM) 10K type strain sequencing project: providing services to taxonomists for standard genome sequencing and annotation.</title>
        <authorList>
            <consortium name="The Broad Institute Genomics Platform"/>
            <consortium name="The Broad Institute Genome Sequencing Center for Infectious Disease"/>
            <person name="Wu L."/>
            <person name="Ma J."/>
        </authorList>
    </citation>
    <scope>NUCLEOTIDE SEQUENCE [LARGE SCALE GENOMIC DNA]</scope>
    <source>
        <strain evidence="3">KCTC 42281</strain>
    </source>
</reference>
<dbReference type="SUPFAM" id="SSF110087">
    <property type="entry name" value="DR1885-like metal-binding protein"/>
    <property type="match status" value="1"/>
</dbReference>
<evidence type="ECO:0000256" key="1">
    <source>
        <dbReference type="SAM" id="SignalP"/>
    </source>
</evidence>
<dbReference type="InterPro" id="IPR058248">
    <property type="entry name" value="Lxx211020-like"/>
</dbReference>
<evidence type="ECO:0000313" key="2">
    <source>
        <dbReference type="EMBL" id="MFC3705248.1"/>
    </source>
</evidence>
<dbReference type="RefSeq" id="WP_380097019.1">
    <property type="nucleotide sequence ID" value="NZ_JBHRYD010000009.1"/>
</dbReference>
<comment type="caution">
    <text evidence="2">The sequence shown here is derived from an EMBL/GenBank/DDBJ whole genome shotgun (WGS) entry which is preliminary data.</text>
</comment>
<feature type="signal peptide" evidence="1">
    <location>
        <begin position="1"/>
        <end position="26"/>
    </location>
</feature>
<evidence type="ECO:0000313" key="3">
    <source>
        <dbReference type="Proteomes" id="UP001595613"/>
    </source>
</evidence>
<keyword evidence="1" id="KW-0732">Signal</keyword>
<dbReference type="PANTHER" id="PTHR36302:SF1">
    <property type="entry name" value="COPPER CHAPERONE PCU(A)C"/>
    <property type="match status" value="1"/>
</dbReference>
<dbReference type="Proteomes" id="UP001595613">
    <property type="component" value="Unassembled WGS sequence"/>
</dbReference>
<dbReference type="InterPro" id="IPR036182">
    <property type="entry name" value="PCuAC_sf"/>
</dbReference>
<sequence>MMFRIATRALLAAFALSALALAPATAQDADHGGHADHAATADIVLGDIVISRPFTRATLPNAPVAGGFLTLANTGGAADRLVAVETPLARESQIHEMAMEGEVMKMRQLPDGLPIGPGETVALEPGGYHLMFMGLTSPLVEGETLEVTLTFEKAGTVTIELPIAGTAAGAPDDHSAHHGH</sequence>
<dbReference type="Pfam" id="PF04314">
    <property type="entry name" value="PCuAC"/>
    <property type="match status" value="1"/>
</dbReference>
<dbReference type="EMBL" id="JBHRYD010000009">
    <property type="protein sequence ID" value="MFC3705248.1"/>
    <property type="molecule type" value="Genomic_DNA"/>
</dbReference>
<dbReference type="InterPro" id="IPR007410">
    <property type="entry name" value="LpqE-like"/>
</dbReference>
<dbReference type="Gene3D" id="2.60.40.1890">
    <property type="entry name" value="PCu(A)C copper chaperone"/>
    <property type="match status" value="1"/>
</dbReference>
<gene>
    <name evidence="2" type="ORF">ACFOOL_10820</name>
</gene>
<protein>
    <submittedName>
        <fullName evidence="2">Copper chaperone PCu(A)C</fullName>
    </submittedName>
</protein>
<accession>A0ABV7X1Q2</accession>
<feature type="chain" id="PRO_5047106413" evidence="1">
    <location>
        <begin position="27"/>
        <end position="180"/>
    </location>
</feature>
<dbReference type="PANTHER" id="PTHR36302">
    <property type="entry name" value="BLR7088 PROTEIN"/>
    <property type="match status" value="1"/>
</dbReference>
<proteinExistence type="predicted"/>